<dbReference type="InterPro" id="IPR001544">
    <property type="entry name" value="Aminotrans_IV"/>
</dbReference>
<dbReference type="InterPro" id="IPR005802">
    <property type="entry name" value="ADC_synth_comp_1"/>
</dbReference>
<dbReference type="AlphaFoldDB" id="A0A098EHS2"/>
<dbReference type="PANTHER" id="PTHR11236">
    <property type="entry name" value="AMINOBENZOATE/ANTHRANILATE SYNTHASE"/>
    <property type="match status" value="1"/>
</dbReference>
<dbReference type="InterPro" id="IPR005801">
    <property type="entry name" value="ADC_synthase"/>
</dbReference>
<reference evidence="2 3" key="1">
    <citation type="submission" date="2014-09" db="EMBL/GenBank/DDBJ databases">
        <authorList>
            <person name="Urmite Genomes Urmite Genomes"/>
        </authorList>
    </citation>
    <scope>NUCLEOTIDE SEQUENCE [LARGE SCALE GENOMIC DNA]</scope>
    <source>
        <strain evidence="2 3">ES2</strain>
    </source>
</reference>
<dbReference type="STRING" id="1499687.BN1080_00276"/>
<sequence length="578" mass="65774">MNPYLLFEFRNSEGKIEPKVFTDPVEILQTERLEEIPLMMEKIETALQKGFYAAGYLSYEAAPAFNSAMKVNKSAEMPLAWFGIFDQVHAQQAEFQEEEYSVSDWKMASSKSLYKEGISRIKTAIEEGHTYQVNYTERLHADFTGSDRSFYRQLARNQQADYAAYLDLGKHRILSASPELFFRIKDGTIEAKPMKGTAKRGRTLAEDKAKADELLASEKEQAENLMIVDLLRNDMSRLAKKGTVHVSDLYKVETYPTVHQLTSTVKAELQDSLAVFDWFTALFPCGSITGAPKVSTMEYIAALEQTARDVYCGAIGFITPEKEAIFNVPIRTVVIDAEKETARYGVGGGITWDSTSEGEYQELYAKAEVLTARRPEFQLLESLRLEDGKYPLIDYHMERMKNSAAYFYFPGNEKKLRKQLKECAKAHPKGVYKVRLLLSKTGEIAVEAQKITPIKEPVLCQLALEPVNSQNPFLFHKTTHREIYEQHESEVEGVFTVLLWNEQGQLTEFAIGNLVVEMNGRLYTPPVENGLLVGTYRQFLLDTGKIEEKEIHKNDLAECDAIWFINSVRGWLKTKIIQ</sequence>
<evidence type="ECO:0000313" key="2">
    <source>
        <dbReference type="EMBL" id="CEG21367.1"/>
    </source>
</evidence>
<evidence type="ECO:0000259" key="1">
    <source>
        <dbReference type="Pfam" id="PF00425"/>
    </source>
</evidence>
<dbReference type="EMBL" id="CCXS01000001">
    <property type="protein sequence ID" value="CEG21367.1"/>
    <property type="molecule type" value="Genomic_DNA"/>
</dbReference>
<dbReference type="InterPro" id="IPR015890">
    <property type="entry name" value="Chorismate_C"/>
</dbReference>
<dbReference type="InterPro" id="IPR043132">
    <property type="entry name" value="BCAT-like_C"/>
</dbReference>
<dbReference type="Gene3D" id="3.20.10.10">
    <property type="entry name" value="D-amino Acid Aminotransferase, subunit A, domain 2"/>
    <property type="match status" value="1"/>
</dbReference>
<dbReference type="InterPro" id="IPR036038">
    <property type="entry name" value="Aminotransferase-like"/>
</dbReference>
<name>A0A098EHS2_9BACL</name>
<dbReference type="SUPFAM" id="SSF56752">
    <property type="entry name" value="D-aminoacid aminotransferase-like PLP-dependent enzymes"/>
    <property type="match status" value="1"/>
</dbReference>
<dbReference type="Gene3D" id="3.60.120.10">
    <property type="entry name" value="Anthranilate synthase"/>
    <property type="match status" value="1"/>
</dbReference>
<dbReference type="GO" id="GO:0046820">
    <property type="term" value="F:4-amino-4-deoxychorismate synthase activity"/>
    <property type="evidence" value="ECO:0007669"/>
    <property type="project" value="TreeGrafter"/>
</dbReference>
<dbReference type="GO" id="GO:0000162">
    <property type="term" value="P:L-tryptophan biosynthetic process"/>
    <property type="evidence" value="ECO:0007669"/>
    <property type="project" value="TreeGrafter"/>
</dbReference>
<dbReference type="Gene3D" id="3.30.470.10">
    <property type="match status" value="1"/>
</dbReference>
<organism evidence="2 3">
    <name type="scientific">Planococcus massiliensis</name>
    <dbReference type="NCBI Taxonomy" id="1499687"/>
    <lineage>
        <taxon>Bacteria</taxon>
        <taxon>Bacillati</taxon>
        <taxon>Bacillota</taxon>
        <taxon>Bacilli</taxon>
        <taxon>Bacillales</taxon>
        <taxon>Caryophanaceae</taxon>
        <taxon>Planococcus</taxon>
    </lineage>
</organism>
<feature type="domain" description="Chorismate-utilising enzyme C-terminal" evidence="1">
    <location>
        <begin position="112"/>
        <end position="366"/>
    </location>
</feature>
<dbReference type="RefSeq" id="WP_052649815.1">
    <property type="nucleotide sequence ID" value="NZ_CCXS01000001.1"/>
</dbReference>
<protein>
    <submittedName>
        <fullName evidence="2">Aminodeoxychorismate synthase component 1</fullName>
    </submittedName>
</protein>
<dbReference type="InterPro" id="IPR019999">
    <property type="entry name" value="Anth_synth_I-like"/>
</dbReference>
<proteinExistence type="predicted"/>
<dbReference type="OrthoDB" id="9803598at2"/>
<accession>A0A098EHS2</accession>
<dbReference type="Pfam" id="PF01063">
    <property type="entry name" value="Aminotran_4"/>
    <property type="match status" value="1"/>
</dbReference>
<dbReference type="Proteomes" id="UP000043699">
    <property type="component" value="Unassembled WGS sequence"/>
</dbReference>
<dbReference type="Pfam" id="PF00425">
    <property type="entry name" value="Chorismate_bind"/>
    <property type="match status" value="1"/>
</dbReference>
<dbReference type="NCBIfam" id="TIGR00553">
    <property type="entry name" value="pabB"/>
    <property type="match status" value="1"/>
</dbReference>
<dbReference type="PANTHER" id="PTHR11236:SF50">
    <property type="entry name" value="AMINODEOXYCHORISMATE SYNTHASE COMPONENT 1"/>
    <property type="match status" value="1"/>
</dbReference>
<dbReference type="InterPro" id="IPR043131">
    <property type="entry name" value="BCAT-like_N"/>
</dbReference>
<gene>
    <name evidence="2" type="primary">pabB</name>
    <name evidence="2" type="ORF">BN1080_00276</name>
</gene>
<dbReference type="GO" id="GO:0009396">
    <property type="term" value="P:folic acid-containing compound biosynthetic process"/>
    <property type="evidence" value="ECO:0007669"/>
    <property type="project" value="InterPro"/>
</dbReference>
<evidence type="ECO:0000313" key="3">
    <source>
        <dbReference type="Proteomes" id="UP000043699"/>
    </source>
</evidence>
<keyword evidence="3" id="KW-1185">Reference proteome</keyword>
<dbReference type="SUPFAM" id="SSF56322">
    <property type="entry name" value="ADC synthase"/>
    <property type="match status" value="1"/>
</dbReference>
<dbReference type="PRINTS" id="PR00095">
    <property type="entry name" value="ANTSNTHASEI"/>
</dbReference>